<feature type="region of interest" description="Disordered" evidence="3">
    <location>
        <begin position="421"/>
        <end position="473"/>
    </location>
</feature>
<dbReference type="PROSITE" id="PS00233">
    <property type="entry name" value="CHIT_BIND_RR_1"/>
    <property type="match status" value="1"/>
</dbReference>
<dbReference type="GO" id="GO:0042302">
    <property type="term" value="F:structural constituent of cuticle"/>
    <property type="evidence" value="ECO:0007669"/>
    <property type="project" value="UniProtKB-UniRule"/>
</dbReference>
<dbReference type="Proteomes" id="UP000747542">
    <property type="component" value="Unassembled WGS sequence"/>
</dbReference>
<organism evidence="5 6">
    <name type="scientific">Homarus americanus</name>
    <name type="common">American lobster</name>
    <dbReference type="NCBI Taxonomy" id="6706"/>
    <lineage>
        <taxon>Eukaryota</taxon>
        <taxon>Metazoa</taxon>
        <taxon>Ecdysozoa</taxon>
        <taxon>Arthropoda</taxon>
        <taxon>Crustacea</taxon>
        <taxon>Multicrustacea</taxon>
        <taxon>Malacostraca</taxon>
        <taxon>Eumalacostraca</taxon>
        <taxon>Eucarida</taxon>
        <taxon>Decapoda</taxon>
        <taxon>Pleocyemata</taxon>
        <taxon>Astacidea</taxon>
        <taxon>Nephropoidea</taxon>
        <taxon>Nephropidae</taxon>
        <taxon>Homarus</taxon>
    </lineage>
</organism>
<dbReference type="PANTHER" id="PTHR12236:SF79">
    <property type="entry name" value="CUTICULAR PROTEIN 50CB-RELATED"/>
    <property type="match status" value="1"/>
</dbReference>
<feature type="compositionally biased region" description="Low complexity" evidence="3">
    <location>
        <begin position="527"/>
        <end position="552"/>
    </location>
</feature>
<evidence type="ECO:0000256" key="1">
    <source>
        <dbReference type="ARBA" id="ARBA00022460"/>
    </source>
</evidence>
<evidence type="ECO:0000256" key="4">
    <source>
        <dbReference type="SAM" id="SignalP"/>
    </source>
</evidence>
<dbReference type="InterPro" id="IPR051217">
    <property type="entry name" value="Insect_Cuticle_Struc_Prot"/>
</dbReference>
<feature type="region of interest" description="Disordered" evidence="3">
    <location>
        <begin position="198"/>
        <end position="235"/>
    </location>
</feature>
<name>A0A8J5TP05_HOMAM</name>
<feature type="compositionally biased region" description="Polar residues" evidence="3">
    <location>
        <begin position="199"/>
        <end position="212"/>
    </location>
</feature>
<dbReference type="GO" id="GO:0005615">
    <property type="term" value="C:extracellular space"/>
    <property type="evidence" value="ECO:0007669"/>
    <property type="project" value="TreeGrafter"/>
</dbReference>
<feature type="region of interest" description="Disordered" evidence="3">
    <location>
        <begin position="338"/>
        <end position="390"/>
    </location>
</feature>
<dbReference type="InterPro" id="IPR000618">
    <property type="entry name" value="Insect_cuticle"/>
</dbReference>
<evidence type="ECO:0000313" key="6">
    <source>
        <dbReference type="Proteomes" id="UP000747542"/>
    </source>
</evidence>
<evidence type="ECO:0000256" key="3">
    <source>
        <dbReference type="SAM" id="MobiDB-lite"/>
    </source>
</evidence>
<evidence type="ECO:0000256" key="2">
    <source>
        <dbReference type="PROSITE-ProRule" id="PRU00497"/>
    </source>
</evidence>
<keyword evidence="1 2" id="KW-0193">Cuticle</keyword>
<feature type="chain" id="PRO_5035146449" evidence="4">
    <location>
        <begin position="29"/>
        <end position="587"/>
    </location>
</feature>
<dbReference type="InterPro" id="IPR031311">
    <property type="entry name" value="CHIT_BIND_RR_consensus"/>
</dbReference>
<dbReference type="GO" id="GO:0031012">
    <property type="term" value="C:extracellular matrix"/>
    <property type="evidence" value="ECO:0007669"/>
    <property type="project" value="TreeGrafter"/>
</dbReference>
<feature type="signal peptide" evidence="4">
    <location>
        <begin position="1"/>
        <end position="28"/>
    </location>
</feature>
<accession>A0A8J5TP05</accession>
<dbReference type="AlphaFoldDB" id="A0A8J5TP05"/>
<protein>
    <submittedName>
        <fullName evidence="5">Pro-resilin-like 5</fullName>
    </submittedName>
</protein>
<feature type="compositionally biased region" description="Basic and acidic residues" evidence="3">
    <location>
        <begin position="338"/>
        <end position="348"/>
    </location>
</feature>
<dbReference type="PROSITE" id="PS51155">
    <property type="entry name" value="CHIT_BIND_RR_2"/>
    <property type="match status" value="1"/>
</dbReference>
<gene>
    <name evidence="5" type="primary">resilin-L5</name>
    <name evidence="5" type="ORF">Hamer_G009084</name>
</gene>
<reference evidence="5" key="1">
    <citation type="journal article" date="2021" name="Sci. Adv.">
        <title>The American lobster genome reveals insights on longevity, neural, and immune adaptations.</title>
        <authorList>
            <person name="Polinski J.M."/>
            <person name="Zimin A.V."/>
            <person name="Clark K.F."/>
            <person name="Kohn A.B."/>
            <person name="Sadowski N."/>
            <person name="Timp W."/>
            <person name="Ptitsyn A."/>
            <person name="Khanna P."/>
            <person name="Romanova D.Y."/>
            <person name="Williams P."/>
            <person name="Greenwood S.J."/>
            <person name="Moroz L.L."/>
            <person name="Walt D.R."/>
            <person name="Bodnar A.G."/>
        </authorList>
    </citation>
    <scope>NUCLEOTIDE SEQUENCE</scope>
    <source>
        <strain evidence="5">GMGI-L3</strain>
    </source>
</reference>
<dbReference type="OrthoDB" id="6382835at2759"/>
<evidence type="ECO:0000313" key="5">
    <source>
        <dbReference type="EMBL" id="KAG7176298.1"/>
    </source>
</evidence>
<comment type="caution">
    <text evidence="5">The sequence shown here is derived from an EMBL/GenBank/DDBJ whole genome shotgun (WGS) entry which is preliminary data.</text>
</comment>
<feature type="region of interest" description="Disordered" evidence="3">
    <location>
        <begin position="527"/>
        <end position="558"/>
    </location>
</feature>
<keyword evidence="4" id="KW-0732">Signal</keyword>
<dbReference type="EMBL" id="JAHLQT010003582">
    <property type="protein sequence ID" value="KAG7176298.1"/>
    <property type="molecule type" value="Genomic_DNA"/>
</dbReference>
<proteinExistence type="predicted"/>
<feature type="region of interest" description="Disordered" evidence="3">
    <location>
        <begin position="141"/>
        <end position="160"/>
    </location>
</feature>
<sequence>MCSAMEGYSVPSLLLVLLLSSYLGECRGGPQQQYPPNDTTITVFRPSGAGSGYQFEYQVIEAGSSWSQSRGEWSDGVSTRGSYTVRLPDGRLQRVTYIADEHGFRPVITYEQLEGGVDGYDWQKKRMGKKVEGEIYGKKMKMDDGEKGHEEDKDRHSDMKMDHTAREIGKQVVSPVHSRFTEDPTAYAHVPQPYDSSWRGYNSHNSHPTRNYQAPPPGRPHHNTPSYHPPSPGHYGMKTSHPVHDRVEKYQENLSGHPKYMENIKSMILKHPAEKAKTYRINTAPPRHPPMELKDTNHEEMRKPTNGHAKAYKLVTEMKKSDKDEMFDKMKEVMMKEEDDMKKKDDGPLYRQDMGMSSKMEPHPYSSKMRANEQDEESSEVSSEMVSSEEDDDLLYRKMMTTMLPPSKPFVPSTYYPIMPTLAPSSRPPTTSHPSESTSPPSEDSLPHSPSKPSEAPHKMMSPMRESSPHAVPTSYHPYPVSLSSPYDPLSHYHYHSPLHPLPYLSYSSHPYTQPYLLPHRSYYKPSAPSPHHLSHIHSSSSHSPYSPTHSYSPPPFASHPPTPAYLHPLAEASEMIMESASGEEMH</sequence>
<dbReference type="Pfam" id="PF00379">
    <property type="entry name" value="Chitin_bind_4"/>
    <property type="match status" value="1"/>
</dbReference>
<feature type="compositionally biased region" description="Low complexity" evidence="3">
    <location>
        <begin position="424"/>
        <end position="444"/>
    </location>
</feature>
<dbReference type="PANTHER" id="PTHR12236">
    <property type="entry name" value="STRUCTURAL CONTITUENT OF CUTICLE"/>
    <property type="match status" value="1"/>
</dbReference>
<keyword evidence="6" id="KW-1185">Reference proteome</keyword>